<organism evidence="1 2">
    <name type="scientific">Roseivirga thermotolerans</name>
    <dbReference type="NCBI Taxonomy" id="1758176"/>
    <lineage>
        <taxon>Bacteria</taxon>
        <taxon>Pseudomonadati</taxon>
        <taxon>Bacteroidota</taxon>
        <taxon>Cytophagia</taxon>
        <taxon>Cytophagales</taxon>
        <taxon>Roseivirgaceae</taxon>
        <taxon>Roseivirga</taxon>
    </lineage>
</organism>
<accession>A0ABQ3I9R9</accession>
<comment type="caution">
    <text evidence="1">The sequence shown here is derived from an EMBL/GenBank/DDBJ whole genome shotgun (WGS) entry which is preliminary data.</text>
</comment>
<dbReference type="Gene3D" id="2.120.10.30">
    <property type="entry name" value="TolB, C-terminal domain"/>
    <property type="match status" value="1"/>
</dbReference>
<gene>
    <name evidence="1" type="ORF">GCM10011340_22120</name>
</gene>
<dbReference type="RefSeq" id="WP_189630319.1">
    <property type="nucleotide sequence ID" value="NZ_BNAG01000003.1"/>
</dbReference>
<evidence type="ECO:0000313" key="2">
    <source>
        <dbReference type="Proteomes" id="UP000658258"/>
    </source>
</evidence>
<dbReference type="EMBL" id="BNAG01000003">
    <property type="protein sequence ID" value="GHE66396.1"/>
    <property type="molecule type" value="Genomic_DNA"/>
</dbReference>
<dbReference type="Proteomes" id="UP000658258">
    <property type="component" value="Unassembled WGS sequence"/>
</dbReference>
<protein>
    <recommendedName>
        <fullName evidence="3">6-bladed beta-propeller</fullName>
    </recommendedName>
</protein>
<name>A0ABQ3I9R9_9BACT</name>
<keyword evidence="2" id="KW-1185">Reference proteome</keyword>
<dbReference type="SUPFAM" id="SSF63825">
    <property type="entry name" value="YWTD domain"/>
    <property type="match status" value="1"/>
</dbReference>
<evidence type="ECO:0000313" key="1">
    <source>
        <dbReference type="EMBL" id="GHE66396.1"/>
    </source>
</evidence>
<proteinExistence type="predicted"/>
<evidence type="ECO:0008006" key="3">
    <source>
        <dbReference type="Google" id="ProtNLM"/>
    </source>
</evidence>
<dbReference type="InterPro" id="IPR011042">
    <property type="entry name" value="6-blade_b-propeller_TolB-like"/>
</dbReference>
<reference evidence="2" key="1">
    <citation type="journal article" date="2019" name="Int. J. Syst. Evol. Microbiol.">
        <title>The Global Catalogue of Microorganisms (GCM) 10K type strain sequencing project: providing services to taxonomists for standard genome sequencing and annotation.</title>
        <authorList>
            <consortium name="The Broad Institute Genomics Platform"/>
            <consortium name="The Broad Institute Genome Sequencing Center for Infectious Disease"/>
            <person name="Wu L."/>
            <person name="Ma J."/>
        </authorList>
    </citation>
    <scope>NUCLEOTIDE SEQUENCE [LARGE SCALE GENOMIC DNA]</scope>
    <source>
        <strain evidence="2">CGMCC 1.15111</strain>
    </source>
</reference>
<sequence length="346" mass="39120">MLTFKTQDTSEWIKQMYYKFLLLLLWTPFVSCSEEKPIPITEAKLITELYELNDSILFGQIGDIELHDEFMFFSDKNSNRVFVLDSNFQFLRTIGEAGSGPNEIKGIKNIAMADSTLFVQDLWGGKLLNYSLNGDLLKTINIKLNSGDFDVLGSDIIGKVIGQHELPFTKYSITNSKRDFGKPLIKEDGFPDMHVRVIEQKIVTANLLNRLNVDIYDDQGILLGENSLDHIPVVQDWLAGLDIEGKINASTANTAYAQTTFYDIDIVDNHIFFSLPPLGSKNGVKKNFIIEAILDKNNKITVTRKIFFEGYFAFNCFSITADLKYLIGFNSSNGSIVKYHISSKEN</sequence>
<dbReference type="Pfam" id="PF17170">
    <property type="entry name" value="DUF5128"/>
    <property type="match status" value="1"/>
</dbReference>